<reference evidence="1 2" key="1">
    <citation type="submission" date="2019-02" db="EMBL/GenBank/DDBJ databases">
        <title>Deep-cultivation of Planctomycetes and their phenomic and genomic characterization uncovers novel biology.</title>
        <authorList>
            <person name="Wiegand S."/>
            <person name="Jogler M."/>
            <person name="Boedeker C."/>
            <person name="Pinto D."/>
            <person name="Vollmers J."/>
            <person name="Rivas-Marin E."/>
            <person name="Kohn T."/>
            <person name="Peeters S.H."/>
            <person name="Heuer A."/>
            <person name="Rast P."/>
            <person name="Oberbeckmann S."/>
            <person name="Bunk B."/>
            <person name="Jeske O."/>
            <person name="Meyerdierks A."/>
            <person name="Storesund J.E."/>
            <person name="Kallscheuer N."/>
            <person name="Luecker S."/>
            <person name="Lage O.M."/>
            <person name="Pohl T."/>
            <person name="Merkel B.J."/>
            <person name="Hornburger P."/>
            <person name="Mueller R.-W."/>
            <person name="Bruemmer F."/>
            <person name="Labrenz M."/>
            <person name="Spormann A.M."/>
            <person name="Op den Camp H."/>
            <person name="Overmann J."/>
            <person name="Amann R."/>
            <person name="Jetten M.S.M."/>
            <person name="Mascher T."/>
            <person name="Medema M.H."/>
            <person name="Devos D.P."/>
            <person name="Kaster A.-K."/>
            <person name="Ovreas L."/>
            <person name="Rohde M."/>
            <person name="Galperin M.Y."/>
            <person name="Jogler C."/>
        </authorList>
    </citation>
    <scope>NUCLEOTIDE SEQUENCE [LARGE SCALE GENOMIC DNA]</scope>
    <source>
        <strain evidence="1 2">ETA_A1</strain>
    </source>
</reference>
<evidence type="ECO:0000313" key="1">
    <source>
        <dbReference type="EMBL" id="QDU21989.1"/>
    </source>
</evidence>
<accession>A0A517XWV8</accession>
<gene>
    <name evidence="1" type="ORF">ETAA1_39640</name>
</gene>
<dbReference type="Proteomes" id="UP000319576">
    <property type="component" value="Chromosome"/>
</dbReference>
<dbReference type="InterPro" id="IPR023214">
    <property type="entry name" value="HAD_sf"/>
</dbReference>
<dbReference type="Pfam" id="PF12710">
    <property type="entry name" value="HAD"/>
    <property type="match status" value="1"/>
</dbReference>
<dbReference type="Gene3D" id="3.40.50.1000">
    <property type="entry name" value="HAD superfamily/HAD-like"/>
    <property type="match status" value="1"/>
</dbReference>
<dbReference type="RefSeq" id="WP_145241353.1">
    <property type="nucleotide sequence ID" value="NZ_CP036273.1"/>
</dbReference>
<organism evidence="1 2">
    <name type="scientific">Urbifossiella limnaea</name>
    <dbReference type="NCBI Taxonomy" id="2528023"/>
    <lineage>
        <taxon>Bacteria</taxon>
        <taxon>Pseudomonadati</taxon>
        <taxon>Planctomycetota</taxon>
        <taxon>Planctomycetia</taxon>
        <taxon>Gemmatales</taxon>
        <taxon>Gemmataceae</taxon>
        <taxon>Urbifossiella</taxon>
    </lineage>
</organism>
<protein>
    <submittedName>
        <fullName evidence="1">2-hydroxy-3-keto-5-methylthiopentenyl-1-phosphate phosphatase</fullName>
    </submittedName>
</protein>
<dbReference type="KEGG" id="uli:ETAA1_39640"/>
<dbReference type="InterPro" id="IPR036412">
    <property type="entry name" value="HAD-like_sf"/>
</dbReference>
<dbReference type="OrthoDB" id="9804940at2"/>
<dbReference type="EMBL" id="CP036273">
    <property type="protein sequence ID" value="QDU21989.1"/>
    <property type="molecule type" value="Genomic_DNA"/>
</dbReference>
<sequence length="216" mass="23392">MTRVLVSDFDGTMTRHDFYKLALADLLPPDVPDQWAAYRAGEITHFEALRRYFAAIRAPEAEVLAVVDRMELDPGLKAAVTTLAEAGWVVVVTSAGCGWYIGRLLAAAEVSVEVHANPGRFEAGAGVLMEKPVGSPYYCENLGVDKARVVRDHLAAGRTVAFAGDGFPDSEAARLVPDGLRFARADLADVLTREGLPFHPFEVWSDIARVLVPRGG</sequence>
<dbReference type="AlphaFoldDB" id="A0A517XWV8"/>
<evidence type="ECO:0000313" key="2">
    <source>
        <dbReference type="Proteomes" id="UP000319576"/>
    </source>
</evidence>
<dbReference type="Gene3D" id="3.90.1470.20">
    <property type="match status" value="1"/>
</dbReference>
<keyword evidence="2" id="KW-1185">Reference proteome</keyword>
<dbReference type="NCBIfam" id="TIGR01488">
    <property type="entry name" value="HAD-SF-IB"/>
    <property type="match status" value="1"/>
</dbReference>
<proteinExistence type="predicted"/>
<dbReference type="SUPFAM" id="SSF56784">
    <property type="entry name" value="HAD-like"/>
    <property type="match status" value="1"/>
</dbReference>
<name>A0A517XWV8_9BACT</name>